<evidence type="ECO:0000313" key="4">
    <source>
        <dbReference type="Proteomes" id="UP000029548"/>
    </source>
</evidence>
<dbReference type="eggNOG" id="COG1051">
    <property type="taxonomic scope" value="Bacteria"/>
</dbReference>
<dbReference type="InterPro" id="IPR020084">
    <property type="entry name" value="NUDIX_hydrolase_CS"/>
</dbReference>
<gene>
    <name evidence="3" type="ORF">HMPREF1650_06790</name>
</gene>
<accession>A0A096A747</accession>
<dbReference type="SUPFAM" id="SSF55811">
    <property type="entry name" value="Nudix"/>
    <property type="match status" value="1"/>
</dbReference>
<feature type="domain" description="Nudix hydrolase" evidence="2">
    <location>
        <begin position="33"/>
        <end position="159"/>
    </location>
</feature>
<dbReference type="InterPro" id="IPR013078">
    <property type="entry name" value="His_Pase_superF_clade-1"/>
</dbReference>
<dbReference type="SUPFAM" id="SSF53254">
    <property type="entry name" value="Phosphoglycerate mutase-like"/>
    <property type="match status" value="1"/>
</dbReference>
<dbReference type="InterPro" id="IPR000086">
    <property type="entry name" value="NUDIX_hydrolase_dom"/>
</dbReference>
<dbReference type="PROSITE" id="PS00893">
    <property type="entry name" value="NUDIX_BOX"/>
    <property type="match status" value="1"/>
</dbReference>
<dbReference type="CDD" id="cd07067">
    <property type="entry name" value="HP_PGM_like"/>
    <property type="match status" value="1"/>
</dbReference>
<comment type="caution">
    <text evidence="3">The sequence shown here is derived from an EMBL/GenBank/DDBJ whole genome shotgun (WGS) entry which is preliminary data.</text>
</comment>
<name>A0A096A747_9CORY</name>
<evidence type="ECO:0000259" key="2">
    <source>
        <dbReference type="PROSITE" id="PS51462"/>
    </source>
</evidence>
<dbReference type="GO" id="GO:0016787">
    <property type="term" value="F:hydrolase activity"/>
    <property type="evidence" value="ECO:0007669"/>
    <property type="project" value="UniProtKB-KW"/>
</dbReference>
<reference evidence="3 4" key="1">
    <citation type="submission" date="2014-07" db="EMBL/GenBank/DDBJ databases">
        <authorList>
            <person name="McCorrison J."/>
            <person name="Sanka R."/>
            <person name="Torralba M."/>
            <person name="Gillis M."/>
            <person name="Haft D.H."/>
            <person name="Methe B."/>
            <person name="Sutton G."/>
            <person name="Nelson K.E."/>
        </authorList>
    </citation>
    <scope>NUCLEOTIDE SEQUENCE [LARGE SCALE GENOMIC DNA]</scope>
    <source>
        <strain evidence="3 4">DNF00450</strain>
    </source>
</reference>
<protein>
    <submittedName>
        <fullName evidence="3">NTP pyrophosphohydrolase</fullName>
    </submittedName>
</protein>
<dbReference type="Gene3D" id="3.40.50.1240">
    <property type="entry name" value="Phosphoglycerate mutase-like"/>
    <property type="match status" value="1"/>
</dbReference>
<dbReference type="InterPro" id="IPR015797">
    <property type="entry name" value="NUDIX_hydrolase-like_dom_sf"/>
</dbReference>
<dbReference type="PANTHER" id="PTHR43222:SF9">
    <property type="entry name" value="8-OXO-(D)GTP PHOSPHATASE"/>
    <property type="match status" value="1"/>
</dbReference>
<dbReference type="eggNOG" id="COG0406">
    <property type="taxonomic scope" value="Bacteria"/>
</dbReference>
<dbReference type="Gene3D" id="3.90.79.10">
    <property type="entry name" value="Nucleoside Triphosphate Pyrophosphohydrolase"/>
    <property type="match status" value="1"/>
</dbReference>
<dbReference type="AlphaFoldDB" id="A0A096A747"/>
<dbReference type="SMART" id="SM00855">
    <property type="entry name" value="PGAM"/>
    <property type="match status" value="1"/>
</dbReference>
<dbReference type="Proteomes" id="UP000029548">
    <property type="component" value="Unassembled WGS sequence"/>
</dbReference>
<dbReference type="PANTHER" id="PTHR43222">
    <property type="entry name" value="NUDIX HYDROLASE 23"/>
    <property type="match status" value="1"/>
</dbReference>
<dbReference type="Pfam" id="PF00293">
    <property type="entry name" value="NUDIX"/>
    <property type="match status" value="1"/>
</dbReference>
<dbReference type="PROSITE" id="PS51462">
    <property type="entry name" value="NUDIX"/>
    <property type="match status" value="1"/>
</dbReference>
<dbReference type="EMBL" id="JRNE01000051">
    <property type="protein sequence ID" value="KGF16709.1"/>
    <property type="molecule type" value="Genomic_DNA"/>
</dbReference>
<sequence length="327" mass="36238">MTMHENDKDKVNDQSLTGRLREIGVEPGEGVPKPTYAAGAVLWRGDAANPEIGIIHRPGYDDWSLPKGKLDAGENLPMTAEREIREETGYTVRLGKLLGNVSYPVTGRTKLVWYWTAEVLDGEFEPNAEVDELRWVSFDDAADLLTYDLDVDVLNKARKRLGTEPDTRIIYVRHGRAHNRKNWAGDDNLRPLDKKGRRQAELLVPGLLPFRPERVYSAEPVRCIHTVEPLASEMGVEVVVDELFGDNASIARMVDAQRRFMDVVAEGGVSVICAQGTVIPDTIAWLSAKGTLPIEDIPCKKGSAWVLGFNDGVLTTADYYASALPVK</sequence>
<dbReference type="Pfam" id="PF00300">
    <property type="entry name" value="His_Phos_1"/>
    <property type="match status" value="1"/>
</dbReference>
<organism evidence="3 4">
    <name type="scientific">Corynebacterium freneyi DNF00450</name>
    <dbReference type="NCBI Taxonomy" id="1287475"/>
    <lineage>
        <taxon>Bacteria</taxon>
        <taxon>Bacillati</taxon>
        <taxon>Actinomycetota</taxon>
        <taxon>Actinomycetes</taxon>
        <taxon>Mycobacteriales</taxon>
        <taxon>Corynebacteriaceae</taxon>
        <taxon>Corynebacterium</taxon>
    </lineage>
</organism>
<keyword evidence="1 3" id="KW-0378">Hydrolase</keyword>
<dbReference type="InterPro" id="IPR029033">
    <property type="entry name" value="His_PPase_superfam"/>
</dbReference>
<evidence type="ECO:0000313" key="3">
    <source>
        <dbReference type="EMBL" id="KGF16709.1"/>
    </source>
</evidence>
<dbReference type="CDD" id="cd03673">
    <property type="entry name" value="NUDIX_Ap6A_hydrolase"/>
    <property type="match status" value="1"/>
</dbReference>
<evidence type="ECO:0000256" key="1">
    <source>
        <dbReference type="ARBA" id="ARBA00022801"/>
    </source>
</evidence>
<proteinExistence type="predicted"/>